<dbReference type="SMART" id="SM00530">
    <property type="entry name" value="HTH_XRE"/>
    <property type="match status" value="2"/>
</dbReference>
<dbReference type="PANTHER" id="PTHR46558">
    <property type="entry name" value="TRACRIPTIONAL REGULATORY PROTEIN-RELATED-RELATED"/>
    <property type="match status" value="1"/>
</dbReference>
<dbReference type="Gene3D" id="1.10.260.40">
    <property type="entry name" value="lambda repressor-like DNA-binding domains"/>
    <property type="match status" value="1"/>
</dbReference>
<dbReference type="InterPro" id="IPR010982">
    <property type="entry name" value="Lambda_DNA-bd_dom_sf"/>
</dbReference>
<dbReference type="CDD" id="cd00093">
    <property type="entry name" value="HTH_XRE"/>
    <property type="match status" value="1"/>
</dbReference>
<dbReference type="PANTHER" id="PTHR46558:SF11">
    <property type="entry name" value="HTH-TYPE TRANSCRIPTIONAL REGULATOR XRE"/>
    <property type="match status" value="1"/>
</dbReference>
<feature type="domain" description="HTH cro/C1-type" evidence="3">
    <location>
        <begin position="64"/>
        <end position="118"/>
    </location>
</feature>
<keyword evidence="2" id="KW-1133">Transmembrane helix</keyword>
<evidence type="ECO:0000256" key="1">
    <source>
        <dbReference type="ARBA" id="ARBA00023125"/>
    </source>
</evidence>
<reference evidence="4" key="1">
    <citation type="journal article" date="2021" name="Proc. Natl. Acad. Sci. U.S.A.">
        <title>A Catalog of Tens of Thousands of Viruses from Human Metagenomes Reveals Hidden Associations with Chronic Diseases.</title>
        <authorList>
            <person name="Tisza M.J."/>
            <person name="Buck C.B."/>
        </authorList>
    </citation>
    <scope>NUCLEOTIDE SEQUENCE</scope>
    <source>
        <strain evidence="4">Ctg0K17</strain>
    </source>
</reference>
<evidence type="ECO:0000259" key="3">
    <source>
        <dbReference type="PROSITE" id="PS50943"/>
    </source>
</evidence>
<sequence length="430" mass="49429">MLHFATICCNCSQLFIFRIVVLFSTCIFIINRKQQKVNRHFAFCDICTTSRRILMGSLDTLDRIVLLMNEKNYNQQILTDYLGVDKSIFSTWKNGKSKSYMKYLPQIAGLFGVTIDWLVGSTRYRQEGLAEIYKWNISCVEGFDPVFDFGPLFKPYREKAGISAEEMGKHIGLSENLYTIRENGEWPFLYADALKCCQLIDITPQSVLESAGKLSGKPVTEPNTIVQPIESAAERYENSGENDTIYLELNERLRLRQNFVYFAIEKLETLKVALDNAGTSPQFLDSLNRDGNLLVNDIRLAAEYFGIDAEFALKYDLTRKTGRFLAKWFEQRKYDSSKLAGLCPVSELRRKLEQGYCPTAAELSCIAEAFGVAPIELPIPYEELQEIKDFNLELKDADVSLLRNFYRLDETGRERLMQYSRDMTVIYSKE</sequence>
<dbReference type="GO" id="GO:0003677">
    <property type="term" value="F:DNA binding"/>
    <property type="evidence" value="ECO:0007669"/>
    <property type="project" value="UniProtKB-KW"/>
</dbReference>
<keyword evidence="2" id="KW-0812">Transmembrane</keyword>
<protein>
    <submittedName>
        <fullName evidence="4">Helix-turn-helix protein</fullName>
    </submittedName>
</protein>
<proteinExistence type="predicted"/>
<keyword evidence="1" id="KW-0238">DNA-binding</keyword>
<dbReference type="EMBL" id="BK015522">
    <property type="protein sequence ID" value="DAE10870.1"/>
    <property type="molecule type" value="Genomic_DNA"/>
</dbReference>
<name>A0A8S5PUX2_9CAUD</name>
<dbReference type="PROSITE" id="PS50943">
    <property type="entry name" value="HTH_CROC1"/>
    <property type="match status" value="1"/>
</dbReference>
<feature type="transmembrane region" description="Helical" evidence="2">
    <location>
        <begin position="103"/>
        <end position="120"/>
    </location>
</feature>
<keyword evidence="2" id="KW-0472">Membrane</keyword>
<organism evidence="4">
    <name type="scientific">Siphoviridae sp. ctg0K17</name>
    <dbReference type="NCBI Taxonomy" id="2825600"/>
    <lineage>
        <taxon>Viruses</taxon>
        <taxon>Duplodnaviria</taxon>
        <taxon>Heunggongvirae</taxon>
        <taxon>Uroviricota</taxon>
        <taxon>Caudoviricetes</taxon>
    </lineage>
</organism>
<accession>A0A8S5PUX2</accession>
<evidence type="ECO:0000313" key="4">
    <source>
        <dbReference type="EMBL" id="DAE10870.1"/>
    </source>
</evidence>
<evidence type="ECO:0000256" key="2">
    <source>
        <dbReference type="SAM" id="Phobius"/>
    </source>
</evidence>
<feature type="transmembrane region" description="Helical" evidence="2">
    <location>
        <begin position="12"/>
        <end position="30"/>
    </location>
</feature>
<dbReference type="InterPro" id="IPR001387">
    <property type="entry name" value="Cro/C1-type_HTH"/>
</dbReference>
<dbReference type="SUPFAM" id="SSF47413">
    <property type="entry name" value="lambda repressor-like DNA-binding domains"/>
    <property type="match status" value="2"/>
</dbReference>